<accession>A0A8H4W8F3</accession>
<protein>
    <submittedName>
        <fullName evidence="1">Uncharacterized protein</fullName>
    </submittedName>
</protein>
<evidence type="ECO:0000313" key="2">
    <source>
        <dbReference type="Proteomes" id="UP000566819"/>
    </source>
</evidence>
<proteinExistence type="predicted"/>
<reference evidence="1 2" key="1">
    <citation type="submission" date="2020-03" db="EMBL/GenBank/DDBJ databases">
        <title>Draft Genome Sequence of Cudoniella acicularis.</title>
        <authorList>
            <person name="Buettner E."/>
            <person name="Kellner H."/>
        </authorList>
    </citation>
    <scope>NUCLEOTIDE SEQUENCE [LARGE SCALE GENOMIC DNA]</scope>
    <source>
        <strain evidence="1 2">DSM 108380</strain>
    </source>
</reference>
<dbReference type="InterPro" id="IPR053178">
    <property type="entry name" value="Osmoadaptation_assoc"/>
</dbReference>
<name>A0A8H4W8F3_9HELO</name>
<dbReference type="EMBL" id="JAAMPI010000165">
    <property type="protein sequence ID" value="KAF4634709.1"/>
    <property type="molecule type" value="Genomic_DNA"/>
</dbReference>
<sequence length="472" mass="53838">MKSLTAKNCTLALSTAYFGRLHQQQGVVNRAFELYGTALRNLMDDLKDAAKATGVTVLMGAMTLGIFEFIAFPSKSGWLHHAGGVGRLIELRGPSRHQSLFERGLLEGSRVTIALDCLIKKKRCFLERAEWKRIPWVGSTELRAAAGELHNMLCDMPGLLEDVERLQSPELDFTCRELLYRDLCENLLNHLNSLHRWRWEWESNNPNACYEVISDSTPFQTVLYFSSLAPANEITFYNAMLLLLLKLGLQILELDFNASPSNPLHTRDRSKNPLYLPTQAPNPAAIATEICRSVEYHLLNHHSSAGAFCLLFPLRMAYQTFQSTSRESKWLESVMVRVADLSGFEISWKYDIFVSIYDRVVAHNAAPRSTYRAIPPNFNIFGRRPNTKKGFAAEAFQYIELFARCIEAIFRSGIVDESSDFGWSSEFYHPFTYYHVTSPIHKSLEKNRLETPVIYTHPATGRATFYRKRQQG</sequence>
<dbReference type="PANTHER" id="PTHR38111:SF2">
    <property type="entry name" value="FINGER DOMAIN PROTEIN, PUTATIVE (AFU_ORTHOLOGUE AFUA_1G01560)-RELATED"/>
    <property type="match status" value="1"/>
</dbReference>
<organism evidence="1 2">
    <name type="scientific">Cudoniella acicularis</name>
    <dbReference type="NCBI Taxonomy" id="354080"/>
    <lineage>
        <taxon>Eukaryota</taxon>
        <taxon>Fungi</taxon>
        <taxon>Dikarya</taxon>
        <taxon>Ascomycota</taxon>
        <taxon>Pezizomycotina</taxon>
        <taxon>Leotiomycetes</taxon>
        <taxon>Helotiales</taxon>
        <taxon>Tricladiaceae</taxon>
        <taxon>Cudoniella</taxon>
    </lineage>
</organism>
<comment type="caution">
    <text evidence="1">The sequence shown here is derived from an EMBL/GenBank/DDBJ whole genome shotgun (WGS) entry which is preliminary data.</text>
</comment>
<gene>
    <name evidence="1" type="ORF">G7Y89_g3393</name>
</gene>
<dbReference type="Proteomes" id="UP000566819">
    <property type="component" value="Unassembled WGS sequence"/>
</dbReference>
<dbReference type="InterPro" id="IPR021858">
    <property type="entry name" value="Fun_TF"/>
</dbReference>
<dbReference type="OrthoDB" id="3525185at2759"/>
<dbReference type="PANTHER" id="PTHR38111">
    <property type="entry name" value="ZN(2)-C6 FUNGAL-TYPE DOMAIN-CONTAINING PROTEIN-RELATED"/>
    <property type="match status" value="1"/>
</dbReference>
<keyword evidence="2" id="KW-1185">Reference proteome</keyword>
<evidence type="ECO:0000313" key="1">
    <source>
        <dbReference type="EMBL" id="KAF4634709.1"/>
    </source>
</evidence>
<dbReference type="AlphaFoldDB" id="A0A8H4W8F3"/>
<dbReference type="Pfam" id="PF11951">
    <property type="entry name" value="Fungal_trans_2"/>
    <property type="match status" value="1"/>
</dbReference>